<keyword evidence="1" id="KW-0472">Membrane</keyword>
<reference evidence="2" key="1">
    <citation type="submission" date="2018-11" db="EMBL/GenBank/DDBJ databases">
        <title>Genomics analysis of Putative Virulence Factors on Adhesion and Cytotoxicity for Cronobacter spp.</title>
        <authorList>
            <person name="Cui J."/>
        </authorList>
    </citation>
    <scope>NUCLEOTIDE SEQUENCE</scope>
    <source>
        <strain evidence="2">SD69</strain>
    </source>
</reference>
<evidence type="ECO:0008006" key="4">
    <source>
        <dbReference type="Google" id="ProtNLM"/>
    </source>
</evidence>
<evidence type="ECO:0000256" key="1">
    <source>
        <dbReference type="SAM" id="Phobius"/>
    </source>
</evidence>
<dbReference type="RefSeq" id="WP_105631222.1">
    <property type="nucleotide sequence ID" value="NZ_CP101591.1"/>
</dbReference>
<dbReference type="Proteomes" id="UP000778262">
    <property type="component" value="Unassembled WGS sequence"/>
</dbReference>
<keyword evidence="1" id="KW-1133">Transmembrane helix</keyword>
<evidence type="ECO:0000313" key="3">
    <source>
        <dbReference type="Proteomes" id="UP000778262"/>
    </source>
</evidence>
<comment type="caution">
    <text evidence="2">The sequence shown here is derived from an EMBL/GenBank/DDBJ whole genome shotgun (WGS) entry which is preliminary data.</text>
</comment>
<gene>
    <name evidence="2" type="ORF">EHJ13_14805</name>
</gene>
<feature type="transmembrane region" description="Helical" evidence="1">
    <location>
        <begin position="32"/>
        <end position="53"/>
    </location>
</feature>
<protein>
    <recommendedName>
        <fullName evidence="4">Topoisomerase II</fullName>
    </recommendedName>
</protein>
<proteinExistence type="predicted"/>
<keyword evidence="1" id="KW-0812">Transmembrane</keyword>
<accession>A0A9Q4T633</accession>
<dbReference type="EMBL" id="RPBY01000005">
    <property type="protein sequence ID" value="NCH88695.1"/>
    <property type="molecule type" value="Genomic_DNA"/>
</dbReference>
<name>A0A9Q4T633_9ENTR</name>
<evidence type="ECO:0000313" key="2">
    <source>
        <dbReference type="EMBL" id="NCH88695.1"/>
    </source>
</evidence>
<sequence>MNWNHVLLSALVGVALAGIASTLYKKGKVNKLAAIAIFVVGIVLWNIADIAWLKGSKATSPEQGFDEAFSSMPVYALIKEKDPAFYARMRNQAVEMVKQGKTEQEVIDMIQPQMADLEMKRIQFAPDNDVMAYMRVNMEQTREMQQHSDDACFRFLMPQVKGGVNPVKLLSKEVIAKRMDVELKLLSASYGPNTHKVTAEEQKLAEETLAPIGQALAAKYGDTIDVFTDPQKGVGKEKEVCNMVQELWHNVLALPPEKAGPAIRISMQQE</sequence>
<dbReference type="AlphaFoldDB" id="A0A9Q4T633"/>
<organism evidence="2 3">
    <name type="scientific">Cronobacter dublinensis</name>
    <dbReference type="NCBI Taxonomy" id="413497"/>
    <lineage>
        <taxon>Bacteria</taxon>
        <taxon>Pseudomonadati</taxon>
        <taxon>Pseudomonadota</taxon>
        <taxon>Gammaproteobacteria</taxon>
        <taxon>Enterobacterales</taxon>
        <taxon>Enterobacteriaceae</taxon>
        <taxon>Cronobacter</taxon>
    </lineage>
</organism>